<dbReference type="Gene3D" id="1.25.40.470">
    <property type="match status" value="1"/>
</dbReference>
<organism evidence="7 8">
    <name type="scientific">Trichomonas vaginalis (strain ATCC PRA-98 / G3)</name>
    <dbReference type="NCBI Taxonomy" id="412133"/>
    <lineage>
        <taxon>Eukaryota</taxon>
        <taxon>Metamonada</taxon>
        <taxon>Parabasalia</taxon>
        <taxon>Trichomonadida</taxon>
        <taxon>Trichomonadidae</taxon>
        <taxon>Trichomonas</taxon>
    </lineage>
</organism>
<accession>A2F096</accession>
<dbReference type="Gene3D" id="2.130.10.10">
    <property type="entry name" value="YVTN repeat-like/Quinoprotein amine dehydrogenase"/>
    <property type="match status" value="1"/>
</dbReference>
<dbReference type="GO" id="GO:0005929">
    <property type="term" value="C:cilium"/>
    <property type="evidence" value="ECO:0000318"/>
    <property type="project" value="GO_Central"/>
</dbReference>
<dbReference type="Pfam" id="PF00400">
    <property type="entry name" value="WD40"/>
    <property type="match status" value="2"/>
</dbReference>
<proteinExistence type="predicted"/>
<name>A2F096_TRIV3</name>
<sequence length="757" mass="83236">MKIQILSKTEASSLPGIDGMIAGICSDDKNFYTAVDAGAIRKYPFNTDDLAQTSDDVFVFKDSHITCIDSTRDSSAPNTFIIGCSDGTFRLCSTNWRIEKTVNAHNGGITCLKVNPDGSSIATAGEDGLVKIWSRNGSLRSTLASCGSAITTLNWDSTGKYIMFSNGGTVTVRSASFKQEQTQFRAHRRLITCSDWNHVTNEILTGGEDRVARLFDMDGRPIAETHPFDYAVSSVAFLPTSHLCLIGTANRLYLTDSKLRIQFSIPIDAGAAICANNDQPRAMVAGGGTINLIAAVGKKIVYKDCEVIADGPRKLTVYDLKNGLSENLQFNESVADFTIGFNNLIVNTQTKLQIYKFGSWTAPLIVEIKEPAKTIAQSATMFVYVSSSGAQIYGYDGRVISRITEPSIKWELVSSQMIACSPCIVCVVSPDDRKKVFAFSSSSGQPTSGEPLVHPSEVRNITTNQAALLAKARFGFTNANGDLTICRFVTTNPRQPPTIETQKLANFVDEFSWHTVHDVIVARSEDKLTVWGCPSASFFTPELLPKLKFELRTLFDTSELDSFDGTHAFVRSKEGAFCVVQINPFLLMLHEAIDIQRNWKVVLQVCRAMKDETLWAVCAACAVQAGEIDAAQEAYAALTMIDRVLFLEKVKKMKAPAARNAMIAVLQGRANEAEEILIQGGCIFRAIKMNIGLNRWDSAYSIAKRTNKFLEVVAAYRTKFLKDMGLEETDPNFQKLGQVDLESVRHIINDEKAKETA</sequence>
<keyword evidence="8" id="KW-1185">Reference proteome</keyword>
<reference evidence="7" key="2">
    <citation type="journal article" date="2007" name="Science">
        <title>Draft genome sequence of the sexually transmitted pathogen Trichomonas vaginalis.</title>
        <authorList>
            <person name="Carlton J.M."/>
            <person name="Hirt R.P."/>
            <person name="Silva J.C."/>
            <person name="Delcher A.L."/>
            <person name="Schatz M."/>
            <person name="Zhao Q."/>
            <person name="Wortman J.R."/>
            <person name="Bidwell S.L."/>
            <person name="Alsmark U.C.M."/>
            <person name="Besteiro S."/>
            <person name="Sicheritz-Ponten T."/>
            <person name="Noel C.J."/>
            <person name="Dacks J.B."/>
            <person name="Foster P.G."/>
            <person name="Simillion C."/>
            <person name="Van de Peer Y."/>
            <person name="Miranda-Saavedra D."/>
            <person name="Barton G.J."/>
            <person name="Westrop G.D."/>
            <person name="Mueller S."/>
            <person name="Dessi D."/>
            <person name="Fiori P.L."/>
            <person name="Ren Q."/>
            <person name="Paulsen I."/>
            <person name="Zhang H."/>
            <person name="Bastida-Corcuera F.D."/>
            <person name="Simoes-Barbosa A."/>
            <person name="Brown M.T."/>
            <person name="Hayes R.D."/>
            <person name="Mukherjee M."/>
            <person name="Okumura C.Y."/>
            <person name="Schneider R."/>
            <person name="Smith A.J."/>
            <person name="Vanacova S."/>
            <person name="Villalvazo M."/>
            <person name="Haas B.J."/>
            <person name="Pertea M."/>
            <person name="Feldblyum T.V."/>
            <person name="Utterback T.R."/>
            <person name="Shu C.L."/>
            <person name="Osoegawa K."/>
            <person name="de Jong P.J."/>
            <person name="Hrdy I."/>
            <person name="Horvathova L."/>
            <person name="Zubacova Z."/>
            <person name="Dolezal P."/>
            <person name="Malik S.B."/>
            <person name="Logsdon J.M. Jr."/>
            <person name="Henze K."/>
            <person name="Gupta A."/>
            <person name="Wang C.C."/>
            <person name="Dunne R.L."/>
            <person name="Upcroft J.A."/>
            <person name="Upcroft P."/>
            <person name="White O."/>
            <person name="Salzberg S.L."/>
            <person name="Tang P."/>
            <person name="Chiu C.-H."/>
            <person name="Lee Y.-S."/>
            <person name="Embley T.M."/>
            <person name="Coombs G.H."/>
            <person name="Mottram J.C."/>
            <person name="Tachezy J."/>
            <person name="Fraser-Liggett C.M."/>
            <person name="Johnson P.J."/>
        </authorList>
    </citation>
    <scope>NUCLEOTIDE SEQUENCE [LARGE SCALE GENOMIC DNA]</scope>
    <source>
        <strain evidence="7">G3</strain>
    </source>
</reference>
<evidence type="ECO:0000259" key="6">
    <source>
        <dbReference type="Pfam" id="PF23387"/>
    </source>
</evidence>
<dbReference type="SMR" id="A2F096"/>
<feature type="repeat" description="WD" evidence="4">
    <location>
        <begin position="102"/>
        <end position="134"/>
    </location>
</feature>
<dbReference type="InterPro" id="IPR036322">
    <property type="entry name" value="WD40_repeat_dom_sf"/>
</dbReference>
<feature type="domain" description="IFT80 second beta-propeller" evidence="5">
    <location>
        <begin position="298"/>
        <end position="585"/>
    </location>
</feature>
<dbReference type="PANTHER" id="PTHR24098">
    <property type="entry name" value="OUTER SEGMENT 5"/>
    <property type="match status" value="1"/>
</dbReference>
<dbReference type="InterPro" id="IPR001680">
    <property type="entry name" value="WD40_rpt"/>
</dbReference>
<dbReference type="InterPro" id="IPR056456">
    <property type="entry name" value="Beta-prop_IFT80_2nd"/>
</dbReference>
<dbReference type="PROSITE" id="PS50294">
    <property type="entry name" value="WD_REPEATS_REGION"/>
    <property type="match status" value="1"/>
</dbReference>
<dbReference type="EMBL" id="DS113560">
    <property type="protein sequence ID" value="EAY01658.1"/>
    <property type="molecule type" value="Genomic_DNA"/>
</dbReference>
<evidence type="ECO:0000256" key="2">
    <source>
        <dbReference type="ARBA" id="ARBA00023069"/>
    </source>
</evidence>
<dbReference type="GO" id="GO:0060271">
    <property type="term" value="P:cilium assembly"/>
    <property type="evidence" value="ECO:0000318"/>
    <property type="project" value="GO_Central"/>
</dbReference>
<evidence type="ECO:0000259" key="5">
    <source>
        <dbReference type="Pfam" id="PF23335"/>
    </source>
</evidence>
<evidence type="ECO:0000256" key="3">
    <source>
        <dbReference type="ARBA" id="ARBA00023273"/>
    </source>
</evidence>
<reference evidence="7" key="1">
    <citation type="submission" date="2006-10" db="EMBL/GenBank/DDBJ databases">
        <authorList>
            <person name="Amadeo P."/>
            <person name="Zhao Q."/>
            <person name="Wortman J."/>
            <person name="Fraser-Liggett C."/>
            <person name="Carlton J."/>
        </authorList>
    </citation>
    <scope>NUCLEOTIDE SEQUENCE</scope>
    <source>
        <strain evidence="7">G3</strain>
    </source>
</reference>
<evidence type="ECO:0000313" key="7">
    <source>
        <dbReference type="EMBL" id="EAY01658.1"/>
    </source>
</evidence>
<dbReference type="VEuPathDB" id="TrichDB:TVAG_383970"/>
<keyword evidence="3" id="KW-0966">Cell projection</keyword>
<dbReference type="VEuPathDB" id="TrichDB:TVAGG3_0481070"/>
<dbReference type="SUPFAM" id="SSF50978">
    <property type="entry name" value="WD40 repeat-like"/>
    <property type="match status" value="1"/>
</dbReference>
<dbReference type="Pfam" id="PF23335">
    <property type="entry name" value="Beta-prop_IFT80_2nd"/>
    <property type="match status" value="1"/>
</dbReference>
<dbReference type="KEGG" id="tva:4759485"/>
<evidence type="ECO:0000256" key="4">
    <source>
        <dbReference type="PROSITE-ProRule" id="PRU00221"/>
    </source>
</evidence>
<dbReference type="PROSITE" id="PS50082">
    <property type="entry name" value="WD_REPEATS_2"/>
    <property type="match status" value="1"/>
</dbReference>
<dbReference type="InterPro" id="IPR056157">
    <property type="entry name" value="TPR_IFT80_172_dom"/>
</dbReference>
<dbReference type="Pfam" id="PF23387">
    <property type="entry name" value="TPR_IFT80_172"/>
    <property type="match status" value="1"/>
</dbReference>
<dbReference type="OrthoDB" id="408728at2759"/>
<comment type="subcellular location">
    <subcellularLocation>
        <location evidence="1">Cell projection</location>
        <location evidence="1">Cilium</location>
    </subcellularLocation>
</comment>
<dbReference type="SMART" id="SM00320">
    <property type="entry name" value="WD40"/>
    <property type="match status" value="5"/>
</dbReference>
<dbReference type="PANTHER" id="PTHR24098:SF0">
    <property type="entry name" value="OUTER SEGMENT 5"/>
    <property type="match status" value="1"/>
</dbReference>
<dbReference type="GO" id="GO:0030992">
    <property type="term" value="C:intraciliary transport particle B"/>
    <property type="evidence" value="ECO:0000318"/>
    <property type="project" value="GO_Central"/>
</dbReference>
<dbReference type="Proteomes" id="UP000001542">
    <property type="component" value="Unassembled WGS sequence"/>
</dbReference>
<feature type="domain" description="IFT80/172/WDR35 TPR" evidence="6">
    <location>
        <begin position="614"/>
        <end position="756"/>
    </location>
</feature>
<dbReference type="OMA" id="WDAQGAN"/>
<dbReference type="eggNOG" id="KOG1524">
    <property type="taxonomic scope" value="Eukaryota"/>
</dbReference>
<keyword evidence="4" id="KW-0853">WD repeat</keyword>
<dbReference type="InterPro" id="IPR015943">
    <property type="entry name" value="WD40/YVTN_repeat-like_dom_sf"/>
</dbReference>
<gene>
    <name evidence="7" type="ORF">TVAG_383970</name>
</gene>
<evidence type="ECO:0000256" key="1">
    <source>
        <dbReference type="ARBA" id="ARBA00004138"/>
    </source>
</evidence>
<dbReference type="RefSeq" id="XP_001314251.1">
    <property type="nucleotide sequence ID" value="XM_001314235.1"/>
</dbReference>
<dbReference type="InParanoid" id="A2F096"/>
<keyword evidence="2" id="KW-0969">Cilium</keyword>
<dbReference type="AlphaFoldDB" id="A2F096"/>
<protein>
    <submittedName>
        <fullName evidence="7">Uncharacterized protein</fullName>
    </submittedName>
</protein>
<dbReference type="FunFam" id="1.25.40.470:FF:000007">
    <property type="entry name" value="Intraflagellar transport 80 homolog (Chlamydomonas)"/>
    <property type="match status" value="1"/>
</dbReference>
<evidence type="ECO:0000313" key="8">
    <source>
        <dbReference type="Proteomes" id="UP000001542"/>
    </source>
</evidence>
<dbReference type="STRING" id="5722.A2F096"/>